<dbReference type="Gene3D" id="3.20.20.60">
    <property type="entry name" value="Phosphoenolpyruvate-binding domains"/>
    <property type="match status" value="1"/>
</dbReference>
<protein>
    <submittedName>
        <fullName evidence="1">Uncharacterized protein</fullName>
    </submittedName>
</protein>
<evidence type="ECO:0000313" key="1">
    <source>
        <dbReference type="EMBL" id="KAF3485373.1"/>
    </source>
</evidence>
<dbReference type="Proteomes" id="UP000712600">
    <property type="component" value="Unassembled WGS sequence"/>
</dbReference>
<organism evidence="1 2">
    <name type="scientific">Brassica cretica</name>
    <name type="common">Mustard</name>
    <dbReference type="NCBI Taxonomy" id="69181"/>
    <lineage>
        <taxon>Eukaryota</taxon>
        <taxon>Viridiplantae</taxon>
        <taxon>Streptophyta</taxon>
        <taxon>Embryophyta</taxon>
        <taxon>Tracheophyta</taxon>
        <taxon>Spermatophyta</taxon>
        <taxon>Magnoliopsida</taxon>
        <taxon>eudicotyledons</taxon>
        <taxon>Gunneridae</taxon>
        <taxon>Pentapetalae</taxon>
        <taxon>rosids</taxon>
        <taxon>malvids</taxon>
        <taxon>Brassicales</taxon>
        <taxon>Brassicaceae</taxon>
        <taxon>Brassiceae</taxon>
        <taxon>Brassica</taxon>
    </lineage>
</organism>
<dbReference type="InterPro" id="IPR040442">
    <property type="entry name" value="Pyrv_kinase-like_dom_sf"/>
</dbReference>
<accession>A0A8S9MRZ7</accession>
<dbReference type="GO" id="GO:0003824">
    <property type="term" value="F:catalytic activity"/>
    <property type="evidence" value="ECO:0007669"/>
    <property type="project" value="InterPro"/>
</dbReference>
<comment type="caution">
    <text evidence="1">The sequence shown here is derived from an EMBL/GenBank/DDBJ whole genome shotgun (WGS) entry which is preliminary data.</text>
</comment>
<proteinExistence type="predicted"/>
<dbReference type="EMBL" id="QGKX02002183">
    <property type="protein sequence ID" value="KAF3485373.1"/>
    <property type="molecule type" value="Genomic_DNA"/>
</dbReference>
<reference evidence="1" key="1">
    <citation type="submission" date="2019-12" db="EMBL/GenBank/DDBJ databases">
        <title>Genome sequencing and annotation of Brassica cretica.</title>
        <authorList>
            <person name="Studholme D.J."/>
            <person name="Sarris P."/>
        </authorList>
    </citation>
    <scope>NUCLEOTIDE SEQUENCE</scope>
    <source>
        <strain evidence="1">PFS-109/04</strain>
        <tissue evidence="1">Leaf</tissue>
    </source>
</reference>
<sequence length="51" mass="5607">MIVRGDLAVECGWGRLANIQEEIIAVCKVASVRDLATQGKLCDVEQRQAYS</sequence>
<name>A0A8S9MRZ7_BRACR</name>
<dbReference type="AlphaFoldDB" id="A0A8S9MRZ7"/>
<dbReference type="SUPFAM" id="SSF51621">
    <property type="entry name" value="Phosphoenolpyruvate/pyruvate domain"/>
    <property type="match status" value="1"/>
</dbReference>
<dbReference type="InterPro" id="IPR015813">
    <property type="entry name" value="Pyrv/PenolPyrv_kinase-like_dom"/>
</dbReference>
<evidence type="ECO:0000313" key="2">
    <source>
        <dbReference type="Proteomes" id="UP000712600"/>
    </source>
</evidence>
<gene>
    <name evidence="1" type="ORF">F2Q69_00054665</name>
</gene>